<evidence type="ECO:0000256" key="1">
    <source>
        <dbReference type="ARBA" id="ARBA00004236"/>
    </source>
</evidence>
<dbReference type="OrthoDB" id="9806525at2"/>
<feature type="domain" description="Glycosyltransferase 2-like" evidence="7">
    <location>
        <begin position="20"/>
        <end position="142"/>
    </location>
</feature>
<name>A0A239IWQ0_9BACT</name>
<feature type="transmembrane region" description="Helical" evidence="6">
    <location>
        <begin position="253"/>
        <end position="277"/>
    </location>
</feature>
<evidence type="ECO:0000256" key="4">
    <source>
        <dbReference type="ARBA" id="ARBA00022679"/>
    </source>
</evidence>
<reference evidence="8 9" key="1">
    <citation type="submission" date="2017-06" db="EMBL/GenBank/DDBJ databases">
        <authorList>
            <person name="Kim H.J."/>
            <person name="Triplett B.A."/>
        </authorList>
    </citation>
    <scope>NUCLEOTIDE SEQUENCE [LARGE SCALE GENOMIC DNA]</scope>
    <source>
        <strain evidence="8 9">DSM 18704</strain>
    </source>
</reference>
<keyword evidence="6" id="KW-1133">Transmembrane helix</keyword>
<gene>
    <name evidence="8" type="ORF">SAMN05421770_103323</name>
</gene>
<keyword evidence="2" id="KW-1003">Cell membrane</keyword>
<evidence type="ECO:0000256" key="6">
    <source>
        <dbReference type="SAM" id="Phobius"/>
    </source>
</evidence>
<keyword evidence="9" id="KW-1185">Reference proteome</keyword>
<feature type="transmembrane region" description="Helical" evidence="6">
    <location>
        <begin position="289"/>
        <end position="308"/>
    </location>
</feature>
<dbReference type="PANTHER" id="PTHR43646">
    <property type="entry name" value="GLYCOSYLTRANSFERASE"/>
    <property type="match status" value="1"/>
</dbReference>
<evidence type="ECO:0000256" key="5">
    <source>
        <dbReference type="ARBA" id="ARBA00023136"/>
    </source>
</evidence>
<dbReference type="SUPFAM" id="SSF53448">
    <property type="entry name" value="Nucleotide-diphospho-sugar transferases"/>
    <property type="match status" value="1"/>
</dbReference>
<dbReference type="InterPro" id="IPR001173">
    <property type="entry name" value="Glyco_trans_2-like"/>
</dbReference>
<comment type="subcellular location">
    <subcellularLocation>
        <location evidence="1">Cell membrane</location>
    </subcellularLocation>
</comment>
<dbReference type="AlphaFoldDB" id="A0A239IWQ0"/>
<keyword evidence="3" id="KW-0328">Glycosyltransferase</keyword>
<feature type="transmembrane region" description="Helical" evidence="6">
    <location>
        <begin position="320"/>
        <end position="339"/>
    </location>
</feature>
<evidence type="ECO:0000313" key="8">
    <source>
        <dbReference type="EMBL" id="SNS98047.1"/>
    </source>
</evidence>
<protein>
    <submittedName>
        <fullName evidence="8">Glycosyltransferase, catalytic subunit of cellulose synthase and poly-beta-1,6-N-acetylglucosamine synthase</fullName>
    </submittedName>
</protein>
<keyword evidence="4 8" id="KW-0808">Transferase</keyword>
<dbReference type="Proteomes" id="UP000198356">
    <property type="component" value="Unassembled WGS sequence"/>
</dbReference>
<dbReference type="RefSeq" id="WP_089408426.1">
    <property type="nucleotide sequence ID" value="NZ_FZOU01000003.1"/>
</dbReference>
<dbReference type="EMBL" id="FZOU01000003">
    <property type="protein sequence ID" value="SNS98047.1"/>
    <property type="molecule type" value="Genomic_DNA"/>
</dbReference>
<evidence type="ECO:0000259" key="7">
    <source>
        <dbReference type="Pfam" id="PF00535"/>
    </source>
</evidence>
<keyword evidence="6" id="KW-0812">Transmembrane</keyword>
<evidence type="ECO:0000256" key="2">
    <source>
        <dbReference type="ARBA" id="ARBA00022475"/>
    </source>
</evidence>
<dbReference type="GO" id="GO:0005886">
    <property type="term" value="C:plasma membrane"/>
    <property type="evidence" value="ECO:0007669"/>
    <property type="project" value="UniProtKB-SubCell"/>
</dbReference>
<dbReference type="InterPro" id="IPR029044">
    <property type="entry name" value="Nucleotide-diphossugar_trans"/>
</dbReference>
<accession>A0A239IWQ0</accession>
<organism evidence="8 9">
    <name type="scientific">Granulicella rosea</name>
    <dbReference type="NCBI Taxonomy" id="474952"/>
    <lineage>
        <taxon>Bacteria</taxon>
        <taxon>Pseudomonadati</taxon>
        <taxon>Acidobacteriota</taxon>
        <taxon>Terriglobia</taxon>
        <taxon>Terriglobales</taxon>
        <taxon>Acidobacteriaceae</taxon>
        <taxon>Granulicella</taxon>
    </lineage>
</organism>
<proteinExistence type="predicted"/>
<evidence type="ECO:0000313" key="9">
    <source>
        <dbReference type="Proteomes" id="UP000198356"/>
    </source>
</evidence>
<dbReference type="Pfam" id="PF00535">
    <property type="entry name" value="Glycos_transf_2"/>
    <property type="match status" value="1"/>
</dbReference>
<dbReference type="Gene3D" id="3.90.550.10">
    <property type="entry name" value="Spore Coat Polysaccharide Biosynthesis Protein SpsA, Chain A"/>
    <property type="match status" value="1"/>
</dbReference>
<sequence length="358" mass="39342">MSDNAEELELETGGPALELTVIVPARNEEESLAACLQSLVAQSEPGFALGTEWELIVVDDHSTDRTRAIAEGFAGVTVLAAPELLTGERGGFTGKNNACWAGAQAAHGSVLLFTDADTIHEMGDLSRARRELVKYEASLLSYSPRQLTTGLAQRVVMPLVFAELSKAYPMKKVNDPNSSIAAANGQFLMVTEEAYFAVGGHRAVGMQVLEDVELARRIKRAKREIRFRYAPDALSTRMYRTTGEMIEGWTKNLALLFPFPLVMAASFTLMLLLMVALPLLALGPVLPNSWQRVAIWIVWLRGMWGFYTRAAKSNFPAGDVALSVLGMPLMIYLLVQSYVQVKVKKAVEWKGRSYPTGR</sequence>
<dbReference type="GO" id="GO:0016757">
    <property type="term" value="F:glycosyltransferase activity"/>
    <property type="evidence" value="ECO:0007669"/>
    <property type="project" value="UniProtKB-KW"/>
</dbReference>
<dbReference type="PANTHER" id="PTHR43646:SF2">
    <property type="entry name" value="GLYCOSYLTRANSFERASE 2-LIKE DOMAIN-CONTAINING PROTEIN"/>
    <property type="match status" value="1"/>
</dbReference>
<keyword evidence="5 6" id="KW-0472">Membrane</keyword>
<evidence type="ECO:0000256" key="3">
    <source>
        <dbReference type="ARBA" id="ARBA00022676"/>
    </source>
</evidence>